<dbReference type="EMBL" id="MHCZ01000007">
    <property type="protein sequence ID" value="OGY30346.1"/>
    <property type="molecule type" value="Genomic_DNA"/>
</dbReference>
<dbReference type="InterPro" id="IPR041698">
    <property type="entry name" value="Methyltransf_25"/>
</dbReference>
<gene>
    <name evidence="2" type="ORF">A3F35_00770</name>
</gene>
<proteinExistence type="predicted"/>
<dbReference type="AlphaFoldDB" id="A0A1G1WRG0"/>
<reference evidence="2 3" key="1">
    <citation type="journal article" date="2016" name="Nat. Commun.">
        <title>Thousands of microbial genomes shed light on interconnected biogeochemical processes in an aquifer system.</title>
        <authorList>
            <person name="Anantharaman K."/>
            <person name="Brown C.T."/>
            <person name="Hug L.A."/>
            <person name="Sharon I."/>
            <person name="Castelle C.J."/>
            <person name="Probst A.J."/>
            <person name="Thomas B.C."/>
            <person name="Singh A."/>
            <person name="Wilkins M.J."/>
            <person name="Karaoz U."/>
            <person name="Brodie E.L."/>
            <person name="Williams K.H."/>
            <person name="Hubbard S.S."/>
            <person name="Banfield J.F."/>
        </authorList>
    </citation>
    <scope>NUCLEOTIDE SEQUENCE [LARGE SCALE GENOMIC DNA]</scope>
</reference>
<dbReference type="InterPro" id="IPR029063">
    <property type="entry name" value="SAM-dependent_MTases_sf"/>
</dbReference>
<evidence type="ECO:0000313" key="3">
    <source>
        <dbReference type="Proteomes" id="UP000178068"/>
    </source>
</evidence>
<organism evidence="2 3">
    <name type="scientific">Candidatus Woykebacteria bacterium RIFCSPHIGHO2_12_FULL_45_10</name>
    <dbReference type="NCBI Taxonomy" id="1802603"/>
    <lineage>
        <taxon>Bacteria</taxon>
        <taxon>Candidatus Woykeibacteriota</taxon>
    </lineage>
</organism>
<dbReference type="SUPFAM" id="SSF53335">
    <property type="entry name" value="S-adenosyl-L-methionine-dependent methyltransferases"/>
    <property type="match status" value="1"/>
</dbReference>
<dbReference type="Pfam" id="PF13649">
    <property type="entry name" value="Methyltransf_25"/>
    <property type="match status" value="1"/>
</dbReference>
<evidence type="ECO:0000313" key="2">
    <source>
        <dbReference type="EMBL" id="OGY30346.1"/>
    </source>
</evidence>
<name>A0A1G1WRG0_9BACT</name>
<dbReference type="CDD" id="cd02440">
    <property type="entry name" value="AdoMet_MTases"/>
    <property type="match status" value="1"/>
</dbReference>
<dbReference type="Proteomes" id="UP000178068">
    <property type="component" value="Unassembled WGS sequence"/>
</dbReference>
<comment type="caution">
    <text evidence="2">The sequence shown here is derived from an EMBL/GenBank/DDBJ whole genome shotgun (WGS) entry which is preliminary data.</text>
</comment>
<evidence type="ECO:0000259" key="1">
    <source>
        <dbReference type="Pfam" id="PF13649"/>
    </source>
</evidence>
<dbReference type="Gene3D" id="3.40.50.150">
    <property type="entry name" value="Vaccinia Virus protein VP39"/>
    <property type="match status" value="1"/>
</dbReference>
<dbReference type="Gene3D" id="2.20.25.110">
    <property type="entry name" value="S-adenosyl-L-methionine-dependent methyltransferases"/>
    <property type="match status" value="1"/>
</dbReference>
<sequence>MSLFEGEIAKIYDLWTKSGYYDFDKEAEIVSKIIGPNRSIIELGIGTGNTAIPLAKKGYEVFGIDDSKNMLGQLEKKLEGESLTIDFELQDIRKLKVSKTSDVALSAGGAFVYLVIDDELYFDAYFSKESEIVKIFSSVWQLLNPGGLFLINVQYHGEHYELKLPDETDYWFDLKEVEPRHLVKTHYFKKDGKIYLEQPYDFYRWTREEIDTLAKETGFQINGYDETKTFYIFQK</sequence>
<feature type="domain" description="Methyltransferase" evidence="1">
    <location>
        <begin position="40"/>
        <end position="115"/>
    </location>
</feature>
<accession>A0A1G1WRG0</accession>
<dbReference type="STRING" id="1802603.A3F35_00770"/>
<protein>
    <recommendedName>
        <fullName evidence="1">Methyltransferase domain-containing protein</fullName>
    </recommendedName>
</protein>